<evidence type="ECO:0008006" key="3">
    <source>
        <dbReference type="Google" id="ProtNLM"/>
    </source>
</evidence>
<comment type="caution">
    <text evidence="1">The sequence shown here is derived from an EMBL/GenBank/DDBJ whole genome shotgun (WGS) entry which is preliminary data.</text>
</comment>
<accession>A0ABR1SAS5</accession>
<evidence type="ECO:0000313" key="1">
    <source>
        <dbReference type="EMBL" id="KAK8028926.1"/>
    </source>
</evidence>
<dbReference type="EMBL" id="JAQQWI010000007">
    <property type="protein sequence ID" value="KAK8028926.1"/>
    <property type="molecule type" value="Genomic_DNA"/>
</dbReference>
<keyword evidence="2" id="KW-1185">Reference proteome</keyword>
<gene>
    <name evidence="1" type="ORF">PG991_005982</name>
</gene>
<name>A0ABR1SAS5_9PEZI</name>
<reference evidence="1 2" key="1">
    <citation type="submission" date="2023-01" db="EMBL/GenBank/DDBJ databases">
        <title>Analysis of 21 Apiospora genomes using comparative genomics revels a genus with tremendous synthesis potential of carbohydrate active enzymes and secondary metabolites.</title>
        <authorList>
            <person name="Sorensen T."/>
        </authorList>
    </citation>
    <scope>NUCLEOTIDE SEQUENCE [LARGE SCALE GENOMIC DNA]</scope>
    <source>
        <strain evidence="1 2">CBS 20057</strain>
    </source>
</reference>
<evidence type="ECO:0000313" key="2">
    <source>
        <dbReference type="Proteomes" id="UP001396898"/>
    </source>
</evidence>
<proteinExistence type="predicted"/>
<organism evidence="1 2">
    <name type="scientific">Apiospora marii</name>
    <dbReference type="NCBI Taxonomy" id="335849"/>
    <lineage>
        <taxon>Eukaryota</taxon>
        <taxon>Fungi</taxon>
        <taxon>Dikarya</taxon>
        <taxon>Ascomycota</taxon>
        <taxon>Pezizomycotina</taxon>
        <taxon>Sordariomycetes</taxon>
        <taxon>Xylariomycetidae</taxon>
        <taxon>Amphisphaeriales</taxon>
        <taxon>Apiosporaceae</taxon>
        <taxon>Apiospora</taxon>
    </lineage>
</organism>
<protein>
    <recommendedName>
        <fullName evidence="3">F-box domain-containing protein</fullName>
    </recommendedName>
</protein>
<dbReference type="Proteomes" id="UP001396898">
    <property type="component" value="Unassembled WGS sequence"/>
</dbReference>
<sequence>MDDDHLTGKPPKECCISVSGGEVVTDFDEYTFCAPRPGLFAGDWRTPSGEINPVRLFRAHERALSDSPPWPLDLGALAVLPLEILQQILLDLDMCSLLTFVSSNKSCGHIVTTLQDFKLVMSCPQLAGAIFQLRCRSFGFRQLAASIQSPECKCCGRFGDLLYLITAERICYHCWRADRYRKALFLDCGFRRAQQSAVLQRDAIVAGLPHVSVPPGSYGPMGEGVMSKRCIAFDRTSFFAEFDARRQGGCGGAILEYRSAEPDVLSYVATIRAPYLDKTSQRWEEGFFCRACASRGQEHAGGDSGAISITNSYPRDCYAAWGLPYRRYTRDGMKQHLMEHGKVYKLVVQEGDCVQ</sequence>